<dbReference type="Proteomes" id="UP000239263">
    <property type="component" value="Unassembled WGS sequence"/>
</dbReference>
<dbReference type="EMBL" id="MSCO01000002">
    <property type="protein sequence ID" value="PQJ84553.1"/>
    <property type="molecule type" value="Genomic_DNA"/>
</dbReference>
<dbReference type="RefSeq" id="WP_105055983.1">
    <property type="nucleotide sequence ID" value="NZ_CAWNRT010000002.1"/>
</dbReference>
<name>A0A2S7X2Y4_9GAMM</name>
<comment type="caution">
    <text evidence="1">The sequence shown here is derived from an EMBL/GenBank/DDBJ whole genome shotgun (WGS) entry which is preliminary data.</text>
</comment>
<evidence type="ECO:0000313" key="2">
    <source>
        <dbReference type="Proteomes" id="UP000239263"/>
    </source>
</evidence>
<dbReference type="OrthoDB" id="6267106at2"/>
<gene>
    <name evidence="1" type="ORF">BTO22_13630</name>
</gene>
<evidence type="ECO:0000313" key="1">
    <source>
        <dbReference type="EMBL" id="PQJ84553.1"/>
    </source>
</evidence>
<organism evidence="1 2">
    <name type="scientific">Aliivibrio sifiae</name>
    <dbReference type="NCBI Taxonomy" id="566293"/>
    <lineage>
        <taxon>Bacteria</taxon>
        <taxon>Pseudomonadati</taxon>
        <taxon>Pseudomonadota</taxon>
        <taxon>Gammaproteobacteria</taxon>
        <taxon>Vibrionales</taxon>
        <taxon>Vibrionaceae</taxon>
        <taxon>Aliivibrio</taxon>
    </lineage>
</organism>
<protein>
    <submittedName>
        <fullName evidence="1">Uncharacterized protein</fullName>
    </submittedName>
</protein>
<sequence length="110" mass="12717">MKNSEFCNIDNLNFSANSLRYLRDLEDNAKFGNYAVKFVGAIPIVQIFTDRKMQTTVNNITQYDWMEFATAAKGLSDMTRKKAWEIAAEAAMVTRGKENEFWKCMLRATR</sequence>
<dbReference type="AlphaFoldDB" id="A0A2S7X2Y4"/>
<reference evidence="1 2" key="1">
    <citation type="submission" date="2016-12" db="EMBL/GenBank/DDBJ databases">
        <title>Diversity of luminous bacteria.</title>
        <authorList>
            <person name="Yoshizawa S."/>
            <person name="Kogure K."/>
        </authorList>
    </citation>
    <scope>NUCLEOTIDE SEQUENCE [LARGE SCALE GENOMIC DNA]</scope>
    <source>
        <strain evidence="1 2">ATCC 33715</strain>
    </source>
</reference>
<accession>A0A2S7X2Y4</accession>
<proteinExistence type="predicted"/>